<dbReference type="Proteomes" id="UP000832097">
    <property type="component" value="Chromosome"/>
</dbReference>
<reference evidence="2 3" key="1">
    <citation type="submission" date="2022-03" db="EMBL/GenBank/DDBJ databases">
        <title>Mucilaginibacter sp. isolated from the gut of Protaetia brevitarsis seulensis larvae.</title>
        <authorList>
            <person name="Won M."/>
            <person name="Kim S.-J."/>
            <person name="Kwon S.-W."/>
        </authorList>
    </citation>
    <scope>NUCLEOTIDE SEQUENCE [LARGE SCALE GENOMIC DNA]</scope>
    <source>
        <strain evidence="2 3">CFWR-12</strain>
    </source>
</reference>
<keyword evidence="1" id="KW-0472">Membrane</keyword>
<sequence length="348" mass="37287">MPYDKIASIAPLDLIAAAFSTPLFSLAVAAVIAATLLIVSRIRRDRQTDPPIASSALESVTKHYRPEQIAVGVGAISVIAAFTIENVVRGYMMNLVDIVEWWQYATPVFAAAVCLTAVLVVILFRGSVPPERPVLPIARRTWTSFSSRGALLGAGVTLAVLLTTTIAAGLASSSDERGRYIYLEIAVPNVPIDPLWPWFYGWSFGVPVLVCLAALALATWATLRANATRPFRRPETVTAERATRAQIASGVALIATGGMLLALAGAWRFIGRSGTISQLIVGGDQRDHTYELSWRYAEFAAAGGFLAPALEITAFVLLLVVASRLGRASSSHSTVETTQQTPDPQVVR</sequence>
<accession>A0ABY4BU70</accession>
<dbReference type="RefSeq" id="WP_243553656.1">
    <property type="nucleotide sequence ID" value="NZ_CP094528.1"/>
</dbReference>
<feature type="transmembrane region" description="Helical" evidence="1">
    <location>
        <begin position="108"/>
        <end position="128"/>
    </location>
</feature>
<feature type="transmembrane region" description="Helical" evidence="1">
    <location>
        <begin position="14"/>
        <end position="39"/>
    </location>
</feature>
<organism evidence="2 3">
    <name type="scientific">Agromyces larvae</name>
    <dbReference type="NCBI Taxonomy" id="2929802"/>
    <lineage>
        <taxon>Bacteria</taxon>
        <taxon>Bacillati</taxon>
        <taxon>Actinomycetota</taxon>
        <taxon>Actinomycetes</taxon>
        <taxon>Micrococcales</taxon>
        <taxon>Microbacteriaceae</taxon>
        <taxon>Agromyces</taxon>
    </lineage>
</organism>
<keyword evidence="3" id="KW-1185">Reference proteome</keyword>
<evidence type="ECO:0000313" key="3">
    <source>
        <dbReference type="Proteomes" id="UP000832097"/>
    </source>
</evidence>
<keyword evidence="1" id="KW-0812">Transmembrane</keyword>
<proteinExistence type="predicted"/>
<dbReference type="EMBL" id="CP094528">
    <property type="protein sequence ID" value="UOE42724.1"/>
    <property type="molecule type" value="Genomic_DNA"/>
</dbReference>
<name>A0ABY4BU70_9MICO</name>
<keyword evidence="1" id="KW-1133">Transmembrane helix</keyword>
<gene>
    <name evidence="2" type="ORF">MTO99_11030</name>
</gene>
<protein>
    <submittedName>
        <fullName evidence="2">Uncharacterized protein</fullName>
    </submittedName>
</protein>
<feature type="transmembrane region" description="Helical" evidence="1">
    <location>
        <begin position="199"/>
        <end position="223"/>
    </location>
</feature>
<evidence type="ECO:0000256" key="1">
    <source>
        <dbReference type="SAM" id="Phobius"/>
    </source>
</evidence>
<feature type="transmembrane region" description="Helical" evidence="1">
    <location>
        <begin position="149"/>
        <end position="171"/>
    </location>
</feature>
<feature type="transmembrane region" description="Helical" evidence="1">
    <location>
        <begin position="251"/>
        <end position="270"/>
    </location>
</feature>
<feature type="transmembrane region" description="Helical" evidence="1">
    <location>
        <begin position="299"/>
        <end position="322"/>
    </location>
</feature>
<evidence type="ECO:0000313" key="2">
    <source>
        <dbReference type="EMBL" id="UOE42724.1"/>
    </source>
</evidence>
<feature type="transmembrane region" description="Helical" evidence="1">
    <location>
        <begin position="69"/>
        <end position="88"/>
    </location>
</feature>